<proteinExistence type="predicted"/>
<dbReference type="Proteomes" id="UP000027604">
    <property type="component" value="Chromosome I"/>
</dbReference>
<dbReference type="AlphaFoldDB" id="W0VAC4"/>
<protein>
    <submittedName>
        <fullName evidence="1">Uncharacterized protein</fullName>
    </submittedName>
</protein>
<gene>
    <name evidence="1" type="ORF">GJA_5172</name>
</gene>
<evidence type="ECO:0000313" key="1">
    <source>
        <dbReference type="EMBL" id="CDG85769.1"/>
    </source>
</evidence>
<sequence length="51" mass="5738">MLHRLLPAMYLACCQTPESSEFPAFYLKKIGKSVPVEQDKGRMCKKAPHTG</sequence>
<evidence type="ECO:0000313" key="2">
    <source>
        <dbReference type="Proteomes" id="UP000027604"/>
    </source>
</evidence>
<organism evidence="1 2">
    <name type="scientific">Janthinobacterium agaricidamnosum NBRC 102515 = DSM 9628</name>
    <dbReference type="NCBI Taxonomy" id="1349767"/>
    <lineage>
        <taxon>Bacteria</taxon>
        <taxon>Pseudomonadati</taxon>
        <taxon>Pseudomonadota</taxon>
        <taxon>Betaproteobacteria</taxon>
        <taxon>Burkholderiales</taxon>
        <taxon>Oxalobacteraceae</taxon>
        <taxon>Janthinobacterium</taxon>
    </lineage>
</organism>
<keyword evidence="2" id="KW-1185">Reference proteome</keyword>
<reference evidence="1 2" key="1">
    <citation type="journal article" date="2015" name="Genome Announc.">
        <title>Genome Sequence of Mushroom Soft-Rot Pathogen Janthinobacterium agaricidamnosum.</title>
        <authorList>
            <person name="Graupner K."/>
            <person name="Lackner G."/>
            <person name="Hertweck C."/>
        </authorList>
    </citation>
    <scope>NUCLEOTIDE SEQUENCE [LARGE SCALE GENOMIC DNA]</scope>
    <source>
        <strain evidence="2">NBRC 102515 / DSM 9628</strain>
    </source>
</reference>
<dbReference type="EMBL" id="HG322949">
    <property type="protein sequence ID" value="CDG85769.1"/>
    <property type="molecule type" value="Genomic_DNA"/>
</dbReference>
<dbReference type="KEGG" id="jag:GJA_5172"/>
<name>W0VAC4_9BURK</name>
<dbReference type="HOGENOM" id="CLU_3099722_0_0_4"/>
<dbReference type="STRING" id="1349767.GJA_5172"/>
<accession>W0VAC4</accession>